<comment type="caution">
    <text evidence="1">The sequence shown here is derived from an EMBL/GenBank/DDBJ whole genome shotgun (WGS) entry which is preliminary data.</text>
</comment>
<name>A0ACB9DXJ5_CICIN</name>
<gene>
    <name evidence="1" type="ORF">L2E82_21903</name>
</gene>
<reference evidence="2" key="1">
    <citation type="journal article" date="2022" name="Mol. Ecol. Resour.">
        <title>The genomes of chicory, endive, great burdock and yacon provide insights into Asteraceae palaeo-polyploidization history and plant inulin production.</title>
        <authorList>
            <person name="Fan W."/>
            <person name="Wang S."/>
            <person name="Wang H."/>
            <person name="Wang A."/>
            <person name="Jiang F."/>
            <person name="Liu H."/>
            <person name="Zhao H."/>
            <person name="Xu D."/>
            <person name="Zhang Y."/>
        </authorList>
    </citation>
    <scope>NUCLEOTIDE SEQUENCE [LARGE SCALE GENOMIC DNA]</scope>
    <source>
        <strain evidence="2">cv. Punajuju</strain>
    </source>
</reference>
<sequence>MICWWSLSFVSKTGDIRLSVELSTCRRLIGYNQKCGTFPMKLTGTFLFHNTHSADVFKLIKTPLLQKPTQFPIHKHKYYLNTNSYKSFC</sequence>
<protein>
    <submittedName>
        <fullName evidence="1">Uncharacterized protein</fullName>
    </submittedName>
</protein>
<dbReference type="Proteomes" id="UP001055811">
    <property type="component" value="Linkage Group LG04"/>
</dbReference>
<keyword evidence="2" id="KW-1185">Reference proteome</keyword>
<accession>A0ACB9DXJ5</accession>
<reference evidence="1 2" key="2">
    <citation type="journal article" date="2022" name="Mol. Ecol. Resour.">
        <title>The genomes of chicory, endive, great burdock and yacon provide insights into Asteraceae paleo-polyploidization history and plant inulin production.</title>
        <authorList>
            <person name="Fan W."/>
            <person name="Wang S."/>
            <person name="Wang H."/>
            <person name="Wang A."/>
            <person name="Jiang F."/>
            <person name="Liu H."/>
            <person name="Zhao H."/>
            <person name="Xu D."/>
            <person name="Zhang Y."/>
        </authorList>
    </citation>
    <scope>NUCLEOTIDE SEQUENCE [LARGE SCALE GENOMIC DNA]</scope>
    <source>
        <strain evidence="2">cv. Punajuju</strain>
        <tissue evidence="1">Leaves</tissue>
    </source>
</reference>
<organism evidence="1 2">
    <name type="scientific">Cichorium intybus</name>
    <name type="common">Chicory</name>
    <dbReference type="NCBI Taxonomy" id="13427"/>
    <lineage>
        <taxon>Eukaryota</taxon>
        <taxon>Viridiplantae</taxon>
        <taxon>Streptophyta</taxon>
        <taxon>Embryophyta</taxon>
        <taxon>Tracheophyta</taxon>
        <taxon>Spermatophyta</taxon>
        <taxon>Magnoliopsida</taxon>
        <taxon>eudicotyledons</taxon>
        <taxon>Gunneridae</taxon>
        <taxon>Pentapetalae</taxon>
        <taxon>asterids</taxon>
        <taxon>campanulids</taxon>
        <taxon>Asterales</taxon>
        <taxon>Asteraceae</taxon>
        <taxon>Cichorioideae</taxon>
        <taxon>Cichorieae</taxon>
        <taxon>Cichoriinae</taxon>
        <taxon>Cichorium</taxon>
    </lineage>
</organism>
<evidence type="ECO:0000313" key="2">
    <source>
        <dbReference type="Proteomes" id="UP001055811"/>
    </source>
</evidence>
<dbReference type="EMBL" id="CM042012">
    <property type="protein sequence ID" value="KAI3750956.1"/>
    <property type="molecule type" value="Genomic_DNA"/>
</dbReference>
<proteinExistence type="predicted"/>
<evidence type="ECO:0000313" key="1">
    <source>
        <dbReference type="EMBL" id="KAI3750956.1"/>
    </source>
</evidence>